<evidence type="ECO:0000259" key="2">
    <source>
        <dbReference type="Pfam" id="PF25823"/>
    </source>
</evidence>
<feature type="compositionally biased region" description="Polar residues" evidence="1">
    <location>
        <begin position="970"/>
        <end position="991"/>
    </location>
</feature>
<feature type="domain" description="Ams2/SPT21 N-terminal" evidence="2">
    <location>
        <begin position="27"/>
        <end position="159"/>
    </location>
</feature>
<feature type="region of interest" description="Disordered" evidence="1">
    <location>
        <begin position="1035"/>
        <end position="1113"/>
    </location>
</feature>
<dbReference type="Pfam" id="PF25823">
    <property type="entry name" value="Ams2-SPT21_N"/>
    <property type="match status" value="1"/>
</dbReference>
<feature type="compositionally biased region" description="Pro residues" evidence="1">
    <location>
        <begin position="1078"/>
        <end position="1089"/>
    </location>
</feature>
<evidence type="ECO:0000256" key="1">
    <source>
        <dbReference type="SAM" id="MobiDB-lite"/>
    </source>
</evidence>
<evidence type="ECO:0000313" key="3">
    <source>
        <dbReference type="EMBL" id="GAB1314301.1"/>
    </source>
</evidence>
<feature type="compositionally biased region" description="Basic residues" evidence="1">
    <location>
        <begin position="304"/>
        <end position="321"/>
    </location>
</feature>
<dbReference type="Gene3D" id="3.30.50.10">
    <property type="entry name" value="Erythroid Transcription Factor GATA-1, subunit A"/>
    <property type="match status" value="1"/>
</dbReference>
<dbReference type="PANTHER" id="PTHR39147:SF1">
    <property type="entry name" value="PROTEIN SPT21"/>
    <property type="match status" value="1"/>
</dbReference>
<feature type="region of interest" description="Disordered" evidence="1">
    <location>
        <begin position="216"/>
        <end position="251"/>
    </location>
</feature>
<feature type="region of interest" description="Disordered" evidence="1">
    <location>
        <begin position="265"/>
        <end position="748"/>
    </location>
</feature>
<dbReference type="Proteomes" id="UP001628179">
    <property type="component" value="Unassembled WGS sequence"/>
</dbReference>
<feature type="compositionally biased region" description="Low complexity" evidence="1">
    <location>
        <begin position="1141"/>
        <end position="1155"/>
    </location>
</feature>
<feature type="compositionally biased region" description="Polar residues" evidence="1">
    <location>
        <begin position="1"/>
        <end position="10"/>
    </location>
</feature>
<dbReference type="InterPro" id="IPR013088">
    <property type="entry name" value="Znf_NHR/GATA"/>
</dbReference>
<feature type="compositionally biased region" description="Polar residues" evidence="1">
    <location>
        <begin position="551"/>
        <end position="561"/>
    </location>
</feature>
<feature type="compositionally biased region" description="Basic residues" evidence="1">
    <location>
        <begin position="1156"/>
        <end position="1165"/>
    </location>
</feature>
<dbReference type="GeneID" id="98175254"/>
<feature type="region of interest" description="Disordered" evidence="1">
    <location>
        <begin position="1214"/>
        <end position="1249"/>
    </location>
</feature>
<organism evidence="3 4">
    <name type="scientific">Madurella fahalii</name>
    <dbReference type="NCBI Taxonomy" id="1157608"/>
    <lineage>
        <taxon>Eukaryota</taxon>
        <taxon>Fungi</taxon>
        <taxon>Dikarya</taxon>
        <taxon>Ascomycota</taxon>
        <taxon>Pezizomycotina</taxon>
        <taxon>Sordariomycetes</taxon>
        <taxon>Sordariomycetidae</taxon>
        <taxon>Sordariales</taxon>
        <taxon>Sordariales incertae sedis</taxon>
        <taxon>Madurella</taxon>
    </lineage>
</organism>
<comment type="caution">
    <text evidence="3">The sequence shown here is derived from an EMBL/GenBank/DDBJ whole genome shotgun (WGS) entry which is preliminary data.</text>
</comment>
<feature type="compositionally biased region" description="Low complexity" evidence="1">
    <location>
        <begin position="279"/>
        <end position="303"/>
    </location>
</feature>
<dbReference type="EMBL" id="BAAFSV010000002">
    <property type="protein sequence ID" value="GAB1314301.1"/>
    <property type="molecule type" value="Genomic_DNA"/>
</dbReference>
<feature type="compositionally biased region" description="Polar residues" evidence="1">
    <location>
        <begin position="690"/>
        <end position="703"/>
    </location>
</feature>
<feature type="compositionally biased region" description="Low complexity" evidence="1">
    <location>
        <begin position="494"/>
        <end position="509"/>
    </location>
</feature>
<feature type="compositionally biased region" description="Low complexity" evidence="1">
    <location>
        <begin position="605"/>
        <end position="617"/>
    </location>
</feature>
<evidence type="ECO:0000313" key="4">
    <source>
        <dbReference type="Proteomes" id="UP001628179"/>
    </source>
</evidence>
<dbReference type="InterPro" id="IPR042403">
    <property type="entry name" value="Spt21/Ams2"/>
</dbReference>
<proteinExistence type="predicted"/>
<gene>
    <name evidence="3" type="ORF">MFIFM68171_04511</name>
</gene>
<protein>
    <submittedName>
        <fullName evidence="3">CENP-A multicopy suppressor protein 2</fullName>
    </submittedName>
</protein>
<feature type="compositionally biased region" description="Low complexity" evidence="1">
    <location>
        <begin position="1301"/>
        <end position="1310"/>
    </location>
</feature>
<sequence>MATPTNTWSAPSPHPPTQPTGGEEPGFQVKPMGLKVHYTFDRDGQVHCLARWPHILEIQTIPLDERTTIGVVDLLTCLQAVAQCSPEIVNQEQSDYSVYAYDYSEPDVPLVGQGMLSWGLHGEGQQQQLVTGRVTRNLLAILSNGSKDTLEVKLKMTAVERVVQRTIFPSSEGMNGTKSAPTPADAATEWNSLIQSNPMLAQSSNAASVRSPALAPAQLNQFNPSMVENRPTDTRSDSVSQPPIRPASIPPANVLAPVAIPPANNAPSAAPVPKPQHSAENAPSPAAPPATEFAPQPRPSRPSSRSRSKKPTGRPRGRPRKTPLETGNTSAAEEATDGDEGPQKKRAKVTRTEYSAIAPFGSVPDSLRVAASTSGSLRTMRPVGAGGDATSTNHLQDVPRAPTPIPDAPLLQQQQQRRRAMESKARSESVASMESVPPYHSIPGRTAVQSLSQDARSPAESIAQTPDQGYSPEDSAGELGSSPPVPRTTAYIQSSPPASSPVLPAMSVSHVDSGFMSGGLEDFYDDEDMLQLSQAQMQDQAAPVAPLPLPNKQNAQKNGRAQQQQQQQQQRSNFPFQAVNPGPPELLPTKSIFNPAGKAKTLNRPTAAPSAPPAAKKPAVRSLKRSNTAPNPVVSDQEPLPQEQLTTQQNGNGLPHCPTETYGLQEQASFPNGPVDPTPPPVDDADNGFIDTSQQEPASTTASAVPLPEPLEPTGIQEPTMCLPTQTQSRPASRGPPGPPVPASDPVAEPVLTLPRAFMSEAPCPSSDFDPPRYNKNMVKKQSIKERLENAIQKGESPPFCGNCGAIETPTWRKIWTQDHYGVPGFHEFSEKPGCVTAIDVLERDSEGQPSMYRLVKKTLGAQDDKKLWKETLLCNPCGIWLGKFKVHRPPERWEKDFARLNQPRKKREPKSGNSKSKKARTKSDAQANPISEAYLTTDPIGPVDNDSPKENYENGMQSRQRSVEDQILNLRSSPKQRLPGSTHSRGSGTADSPIAVEDDLGSTRRLLFPSPRKDRVPKVLGELSLNMLQTATNAHQETKSATAGKENKGRSSHPGRPGTPVPDENDELAQELFGTPPRCPSTPPPKPTAGPFKTPTRPTPSHRPITRSISRSIRSIRTMPKSPGQMFATVTGHSFQRTPSKTPRSSTGNSSSSIGRRRSPRHQQHLHPHFALDIDDAMHGMQFDSPFTATLNQLLSEANEFTAGSPSHGLKDLDHLDLSSLPPLAGGQNDDDCSNSGNRDGNGANHHHQHLMDFGSFLSTDLVMPSSPPLLRSQGGGGNLSVDFGGSLGDGGEEPLWGLQQQQQQQQVK</sequence>
<dbReference type="PANTHER" id="PTHR39147">
    <property type="entry name" value="PROTEIN SPT21"/>
    <property type="match status" value="1"/>
</dbReference>
<feature type="region of interest" description="Disordered" evidence="1">
    <location>
        <begin position="1131"/>
        <end position="1165"/>
    </location>
</feature>
<dbReference type="InterPro" id="IPR057725">
    <property type="entry name" value="Ams2-SPT21_N"/>
</dbReference>
<feature type="region of interest" description="Disordered" evidence="1">
    <location>
        <begin position="1"/>
        <end position="26"/>
    </location>
</feature>
<feature type="region of interest" description="Disordered" evidence="1">
    <location>
        <begin position="1269"/>
        <end position="1310"/>
    </location>
</feature>
<name>A0ABQ0G997_9PEZI</name>
<feature type="compositionally biased region" description="Pro residues" evidence="1">
    <location>
        <begin position="734"/>
        <end position="743"/>
    </location>
</feature>
<keyword evidence="4" id="KW-1185">Reference proteome</keyword>
<feature type="compositionally biased region" description="Polar residues" evidence="1">
    <location>
        <begin position="643"/>
        <end position="652"/>
    </location>
</feature>
<feature type="region of interest" description="Disordered" evidence="1">
    <location>
        <begin position="896"/>
        <end position="1010"/>
    </location>
</feature>
<accession>A0ABQ0G997</accession>
<reference evidence="3 4" key="1">
    <citation type="submission" date="2024-09" db="EMBL/GenBank/DDBJ databases">
        <title>Itraconazole resistance in Madurella fahalii resulting from another homologue of gene encoding cytochrome P450 14-alpha sterol demethylase (CYP51).</title>
        <authorList>
            <person name="Yoshioka I."/>
            <person name="Fahal A.H."/>
            <person name="Kaneko S."/>
            <person name="Yaguchi T."/>
        </authorList>
    </citation>
    <scope>NUCLEOTIDE SEQUENCE [LARGE SCALE GENOMIC DNA]</scope>
    <source>
        <strain evidence="3 4">IFM 68171</strain>
    </source>
</reference>
<dbReference type="RefSeq" id="XP_070916032.1">
    <property type="nucleotide sequence ID" value="XM_071059931.1"/>
</dbReference>
<dbReference type="SUPFAM" id="SSF57716">
    <property type="entry name" value="Glucocorticoid receptor-like (DNA-binding domain)"/>
    <property type="match status" value="1"/>
</dbReference>